<dbReference type="Proteomes" id="UP000621898">
    <property type="component" value="Unassembled WGS sequence"/>
</dbReference>
<comment type="caution">
    <text evidence="3">The sequence shown here is derived from an EMBL/GenBank/DDBJ whole genome shotgun (WGS) entry which is preliminary data.</text>
</comment>
<dbReference type="InterPro" id="IPR032710">
    <property type="entry name" value="NTF2-like_dom_sf"/>
</dbReference>
<evidence type="ECO:0000313" key="4">
    <source>
        <dbReference type="Proteomes" id="UP000621898"/>
    </source>
</evidence>
<reference evidence="4" key="1">
    <citation type="journal article" date="2019" name="Int. J. Syst. Evol. Microbiol.">
        <title>The Global Catalogue of Microorganisms (GCM) 10K type strain sequencing project: providing services to taxonomists for standard genome sequencing and annotation.</title>
        <authorList>
            <consortium name="The Broad Institute Genomics Platform"/>
            <consortium name="The Broad Institute Genome Sequencing Center for Infectious Disease"/>
            <person name="Wu L."/>
            <person name="Ma J."/>
        </authorList>
    </citation>
    <scope>NUCLEOTIDE SEQUENCE [LARGE SCALE GENOMIC DNA]</scope>
    <source>
        <strain evidence="4">KCTC 22232</strain>
    </source>
</reference>
<feature type="chain" id="PRO_5046141024" description="DUF4440 domain-containing protein" evidence="1">
    <location>
        <begin position="29"/>
        <end position="174"/>
    </location>
</feature>
<gene>
    <name evidence="3" type="ORF">GCM10008098_23940</name>
</gene>
<dbReference type="Gene3D" id="3.10.450.50">
    <property type="match status" value="1"/>
</dbReference>
<feature type="signal peptide" evidence="1">
    <location>
        <begin position="1"/>
        <end position="28"/>
    </location>
</feature>
<evidence type="ECO:0000259" key="2">
    <source>
        <dbReference type="Pfam" id="PF14534"/>
    </source>
</evidence>
<keyword evidence="4" id="KW-1185">Reference proteome</keyword>
<feature type="domain" description="DUF4440" evidence="2">
    <location>
        <begin position="53"/>
        <end position="160"/>
    </location>
</feature>
<dbReference type="RefSeq" id="WP_189441447.1">
    <property type="nucleotide sequence ID" value="NZ_BMXT01000002.1"/>
</dbReference>
<protein>
    <recommendedName>
        <fullName evidence="2">DUF4440 domain-containing protein</fullName>
    </recommendedName>
</protein>
<dbReference type="InterPro" id="IPR027843">
    <property type="entry name" value="DUF4440"/>
</dbReference>
<dbReference type="SUPFAM" id="SSF54427">
    <property type="entry name" value="NTF2-like"/>
    <property type="match status" value="1"/>
</dbReference>
<evidence type="ECO:0000313" key="3">
    <source>
        <dbReference type="EMBL" id="GGY29745.1"/>
    </source>
</evidence>
<sequence>MKRHDLFRTKVAAMLLVGALGMLPALHAKEATTPFPVSSDPAVSAEQHAVYDVVHQYESALNAGDTNAIVDLFAKDSVAEWNEKHTYATRQQKIDGYGALFKIAKFSTVFEYDAVNVYGDAAVVRTHHHVGAAVIENGKKVIDYNREVFVLNKVDGVWKIVLYTFNTDPVQGEG</sequence>
<name>A0ABQ2ZYT4_9GAMM</name>
<dbReference type="EMBL" id="BMXT01000002">
    <property type="protein sequence ID" value="GGY29745.1"/>
    <property type="molecule type" value="Genomic_DNA"/>
</dbReference>
<keyword evidence="1" id="KW-0732">Signal</keyword>
<evidence type="ECO:0000256" key="1">
    <source>
        <dbReference type="SAM" id="SignalP"/>
    </source>
</evidence>
<dbReference type="CDD" id="cd00531">
    <property type="entry name" value="NTF2_like"/>
    <property type="match status" value="1"/>
</dbReference>
<dbReference type="Pfam" id="PF14534">
    <property type="entry name" value="DUF4440"/>
    <property type="match status" value="1"/>
</dbReference>
<accession>A0ABQ2ZYT4</accession>
<organism evidence="3 4">
    <name type="scientific">Rhodanobacter panaciterrae</name>
    <dbReference type="NCBI Taxonomy" id="490572"/>
    <lineage>
        <taxon>Bacteria</taxon>
        <taxon>Pseudomonadati</taxon>
        <taxon>Pseudomonadota</taxon>
        <taxon>Gammaproteobacteria</taxon>
        <taxon>Lysobacterales</taxon>
        <taxon>Rhodanobacteraceae</taxon>
        <taxon>Rhodanobacter</taxon>
    </lineage>
</organism>
<proteinExistence type="predicted"/>